<dbReference type="RefSeq" id="WP_150417241.1">
    <property type="nucleotide sequence ID" value="NZ_VYQF01000017.1"/>
</dbReference>
<evidence type="ECO:0000313" key="2">
    <source>
        <dbReference type="EMBL" id="KAA9034350.1"/>
    </source>
</evidence>
<sequence length="365" mass="41940">MKIGKARFFKKQNVICCSHVMMLTMFFIFNANAQKHNIYTKDSLSLCAVKKITIKLDTIQMSSSTAHVRFGHIRVVDVRFDTTMVDYFSSIHNGFTVNAENYKVTLQGSLGSSLTQVLNHFYKNNLRDTEDGVLIVFLKKLSVSKADSTYQLKLHNYRKINFVAEMFLNKGGNDYAACKVDTVILTEIYRATVKKYSRHIEDSLIMPAIAALERTIDNTDWSVVLNRKAFEPEFVLKHYCRDMFNLPILNELCNKGVYKTYKEFLLNKPSIRVFTIKEKNTGVNILQDEAGNILPMVHYFGYCDGKNCWIMTDVRASPLFRVGNSFEFFGHFNYNFKDEINNGASLFTTSSNLSFLESLDLETKN</sequence>
<gene>
    <name evidence="2" type="ORF">FW778_22825</name>
</gene>
<keyword evidence="3" id="KW-1185">Reference proteome</keyword>
<protein>
    <submittedName>
        <fullName evidence="2">Uncharacterized protein</fullName>
    </submittedName>
</protein>
<proteinExistence type="predicted"/>
<name>A0A5J5IBD5_9BACT</name>
<evidence type="ECO:0000313" key="3">
    <source>
        <dbReference type="Proteomes" id="UP000326903"/>
    </source>
</evidence>
<feature type="chain" id="PRO_5023921146" evidence="1">
    <location>
        <begin position="34"/>
        <end position="365"/>
    </location>
</feature>
<dbReference type="EMBL" id="VYQF01000017">
    <property type="protein sequence ID" value="KAA9034350.1"/>
    <property type="molecule type" value="Genomic_DNA"/>
</dbReference>
<organism evidence="2 3">
    <name type="scientific">Ginsengibacter hankyongi</name>
    <dbReference type="NCBI Taxonomy" id="2607284"/>
    <lineage>
        <taxon>Bacteria</taxon>
        <taxon>Pseudomonadati</taxon>
        <taxon>Bacteroidota</taxon>
        <taxon>Chitinophagia</taxon>
        <taxon>Chitinophagales</taxon>
        <taxon>Chitinophagaceae</taxon>
        <taxon>Ginsengibacter</taxon>
    </lineage>
</organism>
<reference evidence="2 3" key="1">
    <citation type="submission" date="2019-09" db="EMBL/GenBank/DDBJ databases">
        <title>Draft genome sequence of Ginsengibacter sp. BR5-29.</title>
        <authorList>
            <person name="Im W.-T."/>
        </authorList>
    </citation>
    <scope>NUCLEOTIDE SEQUENCE [LARGE SCALE GENOMIC DNA]</scope>
    <source>
        <strain evidence="2 3">BR5-29</strain>
    </source>
</reference>
<feature type="signal peptide" evidence="1">
    <location>
        <begin position="1"/>
        <end position="33"/>
    </location>
</feature>
<evidence type="ECO:0000256" key="1">
    <source>
        <dbReference type="SAM" id="SignalP"/>
    </source>
</evidence>
<dbReference type="AlphaFoldDB" id="A0A5J5IBD5"/>
<comment type="caution">
    <text evidence="2">The sequence shown here is derived from an EMBL/GenBank/DDBJ whole genome shotgun (WGS) entry which is preliminary data.</text>
</comment>
<accession>A0A5J5IBD5</accession>
<dbReference type="Proteomes" id="UP000326903">
    <property type="component" value="Unassembled WGS sequence"/>
</dbReference>
<keyword evidence="1" id="KW-0732">Signal</keyword>